<reference evidence="2 3" key="1">
    <citation type="journal article" date="2015" name="Genome Biol. Evol.">
        <title>Comparative Genomics of a Bacterivorous Green Alga Reveals Evolutionary Causalities and Consequences of Phago-Mixotrophic Mode of Nutrition.</title>
        <authorList>
            <person name="Burns J.A."/>
            <person name="Paasch A."/>
            <person name="Narechania A."/>
            <person name="Kim E."/>
        </authorList>
    </citation>
    <scope>NUCLEOTIDE SEQUENCE [LARGE SCALE GENOMIC DNA]</scope>
    <source>
        <strain evidence="2 3">PLY_AMNH</strain>
    </source>
</reference>
<feature type="chain" id="PRO_5042083569" description="Prolyl 4-hydroxylase alpha subunit Fe(2+) 2OG dioxygenase domain-containing protein" evidence="1">
    <location>
        <begin position="34"/>
        <end position="340"/>
    </location>
</feature>
<evidence type="ECO:0000256" key="1">
    <source>
        <dbReference type="SAM" id="SignalP"/>
    </source>
</evidence>
<keyword evidence="3" id="KW-1185">Reference proteome</keyword>
<protein>
    <recommendedName>
        <fullName evidence="4">Prolyl 4-hydroxylase alpha subunit Fe(2+) 2OG dioxygenase domain-containing protein</fullName>
    </recommendedName>
</protein>
<evidence type="ECO:0008006" key="4">
    <source>
        <dbReference type="Google" id="ProtNLM"/>
    </source>
</evidence>
<feature type="signal peptide" evidence="1">
    <location>
        <begin position="1"/>
        <end position="33"/>
    </location>
</feature>
<dbReference type="AlphaFoldDB" id="A0AAE0KQV6"/>
<dbReference type="Proteomes" id="UP001190700">
    <property type="component" value="Unassembled WGS sequence"/>
</dbReference>
<proteinExistence type="predicted"/>
<dbReference type="Gene3D" id="2.60.120.620">
    <property type="entry name" value="q2cbj1_9rhob like domain"/>
    <property type="match status" value="1"/>
</dbReference>
<name>A0AAE0KQV6_9CHLO</name>
<organism evidence="2 3">
    <name type="scientific">Cymbomonas tetramitiformis</name>
    <dbReference type="NCBI Taxonomy" id="36881"/>
    <lineage>
        <taxon>Eukaryota</taxon>
        <taxon>Viridiplantae</taxon>
        <taxon>Chlorophyta</taxon>
        <taxon>Pyramimonadophyceae</taxon>
        <taxon>Pyramimonadales</taxon>
        <taxon>Pyramimonadaceae</taxon>
        <taxon>Cymbomonas</taxon>
    </lineage>
</organism>
<sequence>MAVVNRSAAKSLPGTTRWSVVFSACLLLLPVRAHNEGFDPADNSTQESDKLSVLQRGQYVEVQSYPFPHIIIPNALPTHIYDRLVAAFPSDRTVVGLSNGAKPMRSNTRYHISARRMLSATKRGLCDPIWRDFVKYHTSSRFFQEVVQLFGSAIQAEWPRLLNATGKTLGSFAVGTRGDTRDSVADLQLDCQVGINSPVRYRRSSVRGPHVDKLDKMFSALLYLRVADDTSTGGDLNLYSCPSKCSPTTWMHASFSHLLRMDLPPASGEDYYYNPSDLSLEVRCPYAANTLVLFVNSERAIHAVSSRSVTPVSRKLVNFIGTVPLTRYTPPLSSLRPRGR</sequence>
<gene>
    <name evidence="2" type="ORF">CYMTET_33520</name>
</gene>
<evidence type="ECO:0000313" key="2">
    <source>
        <dbReference type="EMBL" id="KAK3257388.1"/>
    </source>
</evidence>
<dbReference type="EMBL" id="LGRX02020559">
    <property type="protein sequence ID" value="KAK3257388.1"/>
    <property type="molecule type" value="Genomic_DNA"/>
</dbReference>
<keyword evidence="1" id="KW-0732">Signal</keyword>
<evidence type="ECO:0000313" key="3">
    <source>
        <dbReference type="Proteomes" id="UP001190700"/>
    </source>
</evidence>
<comment type="caution">
    <text evidence="2">The sequence shown here is derived from an EMBL/GenBank/DDBJ whole genome shotgun (WGS) entry which is preliminary data.</text>
</comment>
<accession>A0AAE0KQV6</accession>